<dbReference type="SUPFAM" id="SSF54909">
    <property type="entry name" value="Dimeric alpha+beta barrel"/>
    <property type="match status" value="1"/>
</dbReference>
<dbReference type="AlphaFoldDB" id="B3PDZ9"/>
<dbReference type="EMBL" id="CP000934">
    <property type="protein sequence ID" value="ACE86171.1"/>
    <property type="molecule type" value="Genomic_DNA"/>
</dbReference>
<keyword evidence="2" id="KW-1185">Reference proteome</keyword>
<proteinExistence type="predicted"/>
<dbReference type="STRING" id="498211.CJA_3202"/>
<protein>
    <submittedName>
        <fullName evidence="1">Uncharacterized protein</fullName>
    </submittedName>
</protein>
<dbReference type="KEGG" id="cja:CJA_3202"/>
<reference evidence="1 2" key="1">
    <citation type="journal article" date="2008" name="J. Bacteriol.">
        <title>Insights into plant cell wall degradation from the genome sequence of the soil bacterium Cellvibrio japonicus.</title>
        <authorList>
            <person name="Deboy R.T."/>
            <person name="Mongodin E.F."/>
            <person name="Fouts D.E."/>
            <person name="Tailford L.E."/>
            <person name="Khouri H."/>
            <person name="Emerson J.B."/>
            <person name="Mohamoud Y."/>
            <person name="Watkins K."/>
            <person name="Henrissat B."/>
            <person name="Gilbert H.J."/>
            <person name="Nelson K.E."/>
        </authorList>
    </citation>
    <scope>NUCLEOTIDE SEQUENCE [LARGE SCALE GENOMIC DNA]</scope>
    <source>
        <strain evidence="1 2">Ueda107</strain>
    </source>
</reference>
<evidence type="ECO:0000313" key="1">
    <source>
        <dbReference type="EMBL" id="ACE86171.1"/>
    </source>
</evidence>
<gene>
    <name evidence="1" type="ordered locus">CJA_3202</name>
</gene>
<accession>B3PDZ9</accession>
<dbReference type="HOGENOM" id="CLU_1105589_0_0_6"/>
<evidence type="ECO:0000313" key="2">
    <source>
        <dbReference type="Proteomes" id="UP000001036"/>
    </source>
</evidence>
<name>B3PDZ9_CELJU</name>
<dbReference type="InterPro" id="IPR011008">
    <property type="entry name" value="Dimeric_a/b-barrel"/>
</dbReference>
<dbReference type="RefSeq" id="WP_012488779.1">
    <property type="nucleotide sequence ID" value="NC_010995.1"/>
</dbReference>
<dbReference type="Proteomes" id="UP000001036">
    <property type="component" value="Chromosome"/>
</dbReference>
<sequence length="251" mass="29085">MKHPYKNFNLFKLFIFTIAFVFSSITLAKSHNHKPSTIKISKNSIVAIHLLDLKDGKNSAFQLHYYPLLKKAIKKSGGNLEAKFDTYQIAEGKLRPHYIIMTEWPSVAAFEAYLRTSQIEPYATAQRNITRHSEFSLYTIDNDISFRPNNSSAYEFWFLSYSSPQSPDLMYQSYIKVLPSMTSYGRELLIDLKPLNHPQSNHKRDLAGLSIWPSPSHFYKFITEDLVAEAFKVYRDPAVRDIEIINTQFVE</sequence>
<organism evidence="1 2">
    <name type="scientific">Cellvibrio japonicus (strain Ueda107)</name>
    <name type="common">Pseudomonas fluorescens subsp. cellulosa</name>
    <dbReference type="NCBI Taxonomy" id="498211"/>
    <lineage>
        <taxon>Bacteria</taxon>
        <taxon>Pseudomonadati</taxon>
        <taxon>Pseudomonadota</taxon>
        <taxon>Gammaproteobacteria</taxon>
        <taxon>Cellvibrionales</taxon>
        <taxon>Cellvibrionaceae</taxon>
        <taxon>Cellvibrio</taxon>
    </lineage>
</organism>